<dbReference type="Pfam" id="PF21900">
    <property type="entry name" value="DUF6920"/>
    <property type="match status" value="1"/>
</dbReference>
<keyword evidence="2" id="KW-1185">Reference proteome</keyword>
<accession>A0A841EPE8</accession>
<dbReference type="EMBL" id="JACHKT010000006">
    <property type="protein sequence ID" value="MBB6002598.1"/>
    <property type="molecule type" value="Genomic_DNA"/>
</dbReference>
<comment type="caution">
    <text evidence="1">The sequence shown here is derived from an EMBL/GenBank/DDBJ whole genome shotgun (WGS) entry which is preliminary data.</text>
</comment>
<dbReference type="AlphaFoldDB" id="A0A841EPE8"/>
<name>A0A841EPE8_9BACT</name>
<organism evidence="1 2">
    <name type="scientific">Arcicella rosea</name>
    <dbReference type="NCBI Taxonomy" id="502909"/>
    <lineage>
        <taxon>Bacteria</taxon>
        <taxon>Pseudomonadati</taxon>
        <taxon>Bacteroidota</taxon>
        <taxon>Cytophagia</taxon>
        <taxon>Cytophagales</taxon>
        <taxon>Flectobacillaceae</taxon>
        <taxon>Arcicella</taxon>
    </lineage>
</organism>
<proteinExistence type="predicted"/>
<protein>
    <submittedName>
        <fullName evidence="1">Uncharacterized protein</fullName>
    </submittedName>
</protein>
<reference evidence="1 2" key="1">
    <citation type="submission" date="2020-08" db="EMBL/GenBank/DDBJ databases">
        <title>Functional genomics of gut bacteria from endangered species of beetles.</title>
        <authorList>
            <person name="Carlos-Shanley C."/>
        </authorList>
    </citation>
    <scope>NUCLEOTIDE SEQUENCE [LARGE SCALE GENOMIC DNA]</scope>
    <source>
        <strain evidence="1 2">S00070</strain>
    </source>
</reference>
<evidence type="ECO:0000313" key="1">
    <source>
        <dbReference type="EMBL" id="MBB6002598.1"/>
    </source>
</evidence>
<sequence length="64" mass="7749">MANYKKINNIVVPTSFEVLWRLKTGNFSYAKFDMQKIEYDKPIIFQQVWCMIDKHDMRGKLNVY</sequence>
<gene>
    <name evidence="1" type="ORF">HNP25_001250</name>
</gene>
<dbReference type="InterPro" id="IPR054213">
    <property type="entry name" value="DUF6920"/>
</dbReference>
<evidence type="ECO:0000313" key="2">
    <source>
        <dbReference type="Proteomes" id="UP000524404"/>
    </source>
</evidence>
<dbReference type="Proteomes" id="UP000524404">
    <property type="component" value="Unassembled WGS sequence"/>
</dbReference>